<dbReference type="Gene3D" id="3.30.565.10">
    <property type="entry name" value="Histidine kinase-like ATPase, C-terminal domain"/>
    <property type="match status" value="1"/>
</dbReference>
<dbReference type="SUPFAM" id="SSF55874">
    <property type="entry name" value="ATPase domain of HSP90 chaperone/DNA topoisomerase II/histidine kinase"/>
    <property type="match status" value="1"/>
</dbReference>
<dbReference type="eggNOG" id="COG4191">
    <property type="taxonomic scope" value="Bacteria"/>
</dbReference>
<evidence type="ECO:0000256" key="2">
    <source>
        <dbReference type="ARBA" id="ARBA00012438"/>
    </source>
</evidence>
<dbReference type="EC" id="2.7.13.3" evidence="2"/>
<dbReference type="Proteomes" id="UP000015524">
    <property type="component" value="Unassembled WGS sequence"/>
</dbReference>
<dbReference type="InterPro" id="IPR004358">
    <property type="entry name" value="Sig_transdc_His_kin-like_C"/>
</dbReference>
<sequence length="251" mass="27001">MQHSSQAKSELSSEDPAREIIHDLRNLFTVIASTQHLLAKNIAGPERAKLLRGLEEAAVRGGELTLRLLSKETRGERHLLDVGAQVAEAAPMLQAIVRSPASLEIDTQVAIPAALVRADPAELEAVMLELVANATAAGARRIMLRCRRVASWIWLVIADDGPGLLPNGATQWQRPAMASGHGIGLNRVRRAIQEMDGKIRIRGSAGAGVGTVVALLLPVAPPAASKSRAREWRAFPLHKESCDEDRRTVAA</sequence>
<gene>
    <name evidence="9" type="ORF">L485_09105</name>
</gene>
<evidence type="ECO:0000256" key="4">
    <source>
        <dbReference type="ARBA" id="ARBA00022741"/>
    </source>
</evidence>
<comment type="catalytic activity">
    <reaction evidence="1">
        <text>ATP + protein L-histidine = ADP + protein N-phospho-L-histidine.</text>
        <dbReference type="EC" id="2.7.13.3"/>
    </reaction>
</comment>
<evidence type="ECO:0000256" key="3">
    <source>
        <dbReference type="ARBA" id="ARBA00022679"/>
    </source>
</evidence>
<reference evidence="9 10" key="1">
    <citation type="journal article" date="2013" name="Genome Announc.">
        <title>Draft Genome Sequence of a Hexachlorocyclohexane-Degrading Bacterium, Sphingobium baderi Strain LL03T.</title>
        <authorList>
            <person name="Kaur J."/>
            <person name="Verma H."/>
            <person name="Tripathi C."/>
            <person name="Khurana J.P."/>
            <person name="Lal R."/>
        </authorList>
    </citation>
    <scope>NUCLEOTIDE SEQUENCE [LARGE SCALE GENOMIC DNA]</scope>
    <source>
        <strain evidence="9 10">LL03</strain>
    </source>
</reference>
<dbReference type="GO" id="GO:0005524">
    <property type="term" value="F:ATP binding"/>
    <property type="evidence" value="ECO:0007669"/>
    <property type="project" value="UniProtKB-KW"/>
</dbReference>
<dbReference type="InterPro" id="IPR003594">
    <property type="entry name" value="HATPase_dom"/>
</dbReference>
<dbReference type="InterPro" id="IPR036890">
    <property type="entry name" value="HATPase_C_sf"/>
</dbReference>
<evidence type="ECO:0000259" key="8">
    <source>
        <dbReference type="PROSITE" id="PS50109"/>
    </source>
</evidence>
<evidence type="ECO:0000256" key="6">
    <source>
        <dbReference type="ARBA" id="ARBA00022840"/>
    </source>
</evidence>
<dbReference type="PANTHER" id="PTHR43065:SF46">
    <property type="entry name" value="C4-DICARBOXYLATE TRANSPORT SENSOR PROTEIN DCTB"/>
    <property type="match status" value="1"/>
</dbReference>
<evidence type="ECO:0000313" key="9">
    <source>
        <dbReference type="EMBL" id="EQB02161.1"/>
    </source>
</evidence>
<dbReference type="PATRIC" id="fig|1114964.3.peg.1778"/>
<keyword evidence="7" id="KW-0902">Two-component regulatory system</keyword>
<dbReference type="PRINTS" id="PR00344">
    <property type="entry name" value="BCTRLSENSOR"/>
</dbReference>
<keyword evidence="5" id="KW-0418">Kinase</keyword>
<keyword evidence="6" id="KW-0067">ATP-binding</keyword>
<evidence type="ECO:0000256" key="1">
    <source>
        <dbReference type="ARBA" id="ARBA00000085"/>
    </source>
</evidence>
<evidence type="ECO:0000313" key="10">
    <source>
        <dbReference type="Proteomes" id="UP000015524"/>
    </source>
</evidence>
<dbReference type="RefSeq" id="WP_021244737.1">
    <property type="nucleotide sequence ID" value="NZ_ATIB01000050.1"/>
</dbReference>
<evidence type="ECO:0000256" key="7">
    <source>
        <dbReference type="ARBA" id="ARBA00023012"/>
    </source>
</evidence>
<feature type="domain" description="Histidine kinase" evidence="8">
    <location>
        <begin position="19"/>
        <end position="221"/>
    </location>
</feature>
<dbReference type="SMART" id="SM00387">
    <property type="entry name" value="HATPase_c"/>
    <property type="match status" value="1"/>
</dbReference>
<evidence type="ECO:0000256" key="5">
    <source>
        <dbReference type="ARBA" id="ARBA00022777"/>
    </source>
</evidence>
<proteinExistence type="predicted"/>
<dbReference type="AlphaFoldDB" id="T0GEH8"/>
<keyword evidence="4" id="KW-0547">Nucleotide-binding</keyword>
<accession>T0GEH8</accession>
<keyword evidence="3" id="KW-0808">Transferase</keyword>
<dbReference type="InterPro" id="IPR005467">
    <property type="entry name" value="His_kinase_dom"/>
</dbReference>
<dbReference type="GO" id="GO:0000160">
    <property type="term" value="P:phosphorelay signal transduction system"/>
    <property type="evidence" value="ECO:0007669"/>
    <property type="project" value="UniProtKB-KW"/>
</dbReference>
<dbReference type="PROSITE" id="PS50109">
    <property type="entry name" value="HIS_KIN"/>
    <property type="match status" value="1"/>
</dbReference>
<comment type="caution">
    <text evidence="9">The sequence shown here is derived from an EMBL/GenBank/DDBJ whole genome shotgun (WGS) entry which is preliminary data.</text>
</comment>
<dbReference type="Pfam" id="PF02518">
    <property type="entry name" value="HATPase_c"/>
    <property type="match status" value="1"/>
</dbReference>
<dbReference type="GO" id="GO:0004673">
    <property type="term" value="F:protein histidine kinase activity"/>
    <property type="evidence" value="ECO:0007669"/>
    <property type="project" value="UniProtKB-EC"/>
</dbReference>
<name>T0GEH8_9SPHN</name>
<dbReference type="PANTHER" id="PTHR43065">
    <property type="entry name" value="SENSOR HISTIDINE KINASE"/>
    <property type="match status" value="1"/>
</dbReference>
<protein>
    <recommendedName>
        <fullName evidence="2">histidine kinase</fullName>
        <ecNumber evidence="2">2.7.13.3</ecNumber>
    </recommendedName>
</protein>
<dbReference type="EMBL" id="ATIB01000050">
    <property type="protein sequence ID" value="EQB02161.1"/>
    <property type="molecule type" value="Genomic_DNA"/>
</dbReference>
<organism evidence="9 10">
    <name type="scientific">Sphingobium baderi LL03</name>
    <dbReference type="NCBI Taxonomy" id="1114964"/>
    <lineage>
        <taxon>Bacteria</taxon>
        <taxon>Pseudomonadati</taxon>
        <taxon>Pseudomonadota</taxon>
        <taxon>Alphaproteobacteria</taxon>
        <taxon>Sphingomonadales</taxon>
        <taxon>Sphingomonadaceae</taxon>
        <taxon>Sphingobium</taxon>
    </lineage>
</organism>
<keyword evidence="10" id="KW-1185">Reference proteome</keyword>